<name>A0AA39WUJ3_9PEZI</name>
<organism evidence="3 4">
    <name type="scientific">Bombardia bombarda</name>
    <dbReference type="NCBI Taxonomy" id="252184"/>
    <lineage>
        <taxon>Eukaryota</taxon>
        <taxon>Fungi</taxon>
        <taxon>Dikarya</taxon>
        <taxon>Ascomycota</taxon>
        <taxon>Pezizomycotina</taxon>
        <taxon>Sordariomycetes</taxon>
        <taxon>Sordariomycetidae</taxon>
        <taxon>Sordariales</taxon>
        <taxon>Lasiosphaeriaceae</taxon>
        <taxon>Bombardia</taxon>
    </lineage>
</organism>
<dbReference type="InterPro" id="IPR055916">
    <property type="entry name" value="DUF7493"/>
</dbReference>
<evidence type="ECO:0000256" key="1">
    <source>
        <dbReference type="SAM" id="MobiDB-lite"/>
    </source>
</evidence>
<dbReference type="InterPro" id="IPR017438">
    <property type="entry name" value="ATP-NAD_kinase_N"/>
</dbReference>
<protein>
    <submittedName>
        <fullName evidence="3">ATP-NAD kinase-like domain-containing protein</fullName>
    </submittedName>
</protein>
<dbReference type="GO" id="GO:0016020">
    <property type="term" value="C:membrane"/>
    <property type="evidence" value="ECO:0007669"/>
    <property type="project" value="TreeGrafter"/>
</dbReference>
<accession>A0AA39WUJ3</accession>
<dbReference type="Pfam" id="PF00781">
    <property type="entry name" value="DAGK_cat"/>
    <property type="match status" value="1"/>
</dbReference>
<dbReference type="GO" id="GO:0001727">
    <property type="term" value="F:lipid kinase activity"/>
    <property type="evidence" value="ECO:0007669"/>
    <property type="project" value="TreeGrafter"/>
</dbReference>
<dbReference type="PANTHER" id="PTHR12358">
    <property type="entry name" value="SPHINGOSINE KINASE"/>
    <property type="match status" value="1"/>
</dbReference>
<dbReference type="Gene3D" id="3.40.50.10330">
    <property type="entry name" value="Probable inorganic polyphosphate/atp-NAD kinase, domain 1"/>
    <property type="match status" value="1"/>
</dbReference>
<evidence type="ECO:0000259" key="2">
    <source>
        <dbReference type="PROSITE" id="PS50146"/>
    </source>
</evidence>
<reference evidence="3" key="1">
    <citation type="submission" date="2023-06" db="EMBL/GenBank/DDBJ databases">
        <title>Genome-scale phylogeny and comparative genomics of the fungal order Sordariales.</title>
        <authorList>
            <consortium name="Lawrence Berkeley National Laboratory"/>
            <person name="Hensen N."/>
            <person name="Bonometti L."/>
            <person name="Westerberg I."/>
            <person name="Brannstrom I.O."/>
            <person name="Guillou S."/>
            <person name="Cros-Aarteil S."/>
            <person name="Calhoun S."/>
            <person name="Haridas S."/>
            <person name="Kuo A."/>
            <person name="Mondo S."/>
            <person name="Pangilinan J."/>
            <person name="Riley R."/>
            <person name="LaButti K."/>
            <person name="Andreopoulos B."/>
            <person name="Lipzen A."/>
            <person name="Chen C."/>
            <person name="Yanf M."/>
            <person name="Daum C."/>
            <person name="Ng V."/>
            <person name="Clum A."/>
            <person name="Steindorff A."/>
            <person name="Ohm R."/>
            <person name="Martin F."/>
            <person name="Silar P."/>
            <person name="Natvig D."/>
            <person name="Lalanne C."/>
            <person name="Gautier V."/>
            <person name="Ament-velasquez S.L."/>
            <person name="Kruys A."/>
            <person name="Hutchinson M.I."/>
            <person name="Powell A.J."/>
            <person name="Barry K."/>
            <person name="Miller A.N."/>
            <person name="Grigoriev I.V."/>
            <person name="Debuchy R."/>
            <person name="Gladieux P."/>
            <person name="Thoren M.H."/>
            <person name="Johannesson H."/>
        </authorList>
    </citation>
    <scope>NUCLEOTIDE SEQUENCE</scope>
    <source>
        <strain evidence="3">SMH3391-2</strain>
    </source>
</reference>
<dbReference type="SMART" id="SM00046">
    <property type="entry name" value="DAGKc"/>
    <property type="match status" value="1"/>
</dbReference>
<dbReference type="GO" id="GO:0005737">
    <property type="term" value="C:cytoplasm"/>
    <property type="evidence" value="ECO:0007669"/>
    <property type="project" value="TreeGrafter"/>
</dbReference>
<comment type="caution">
    <text evidence="3">The sequence shown here is derived from an EMBL/GenBank/DDBJ whole genome shotgun (WGS) entry which is preliminary data.</text>
</comment>
<keyword evidence="3" id="KW-0418">Kinase</keyword>
<evidence type="ECO:0000313" key="3">
    <source>
        <dbReference type="EMBL" id="KAK0621717.1"/>
    </source>
</evidence>
<keyword evidence="4" id="KW-1185">Reference proteome</keyword>
<dbReference type="PROSITE" id="PS50146">
    <property type="entry name" value="DAGK"/>
    <property type="match status" value="1"/>
</dbReference>
<dbReference type="AlphaFoldDB" id="A0AA39WUJ3"/>
<evidence type="ECO:0000313" key="4">
    <source>
        <dbReference type="Proteomes" id="UP001174934"/>
    </source>
</evidence>
<sequence length="553" mass="60270">MLSEPSAGSSQTTALLQGIESRPTNDSHSKDILHLSHEVTLTLGKDALLVEDKAPKKSSRTCGIGGSAPDRSPSFVAYYHILWAEVAQDGRQLVIEFAEQTRVHYLAVRSLKFAIVPLPLEQAPDGIVSDILLWVERLLDRSYGSAARRKRAWVLVNPHAGQGGADKIWDKQVRPIFEAARMPMTVVRTSYSGEAVNLARDVNIDLYDIAIPCSGDGLPHEVFNGLAQRPDARRALSKIAVCHIPCGSGNAMSCNLYGTHRPTLAALAIVKGIPTPLDLISVTQGEKRIVSFLSQALGMIADLDITTEHLRWMGPSRFTYGFLMLAMQRKVYPCDIAIKVEIEHKDGVKEHYRQQITQAGSDGDEMGLNNSGIARAQSQPLSSSSPPPSSMSSDNGQGLPPLKYGTVMDKLPDGWELIPHEKLGTFYCGNMAYMAPDANFFSAALANDGLIDLIISNGDISPLKAISLQLSVDSGHFFDNPLVTYRKVSAYRIIPRNPDSSCCISIDGEAIPFEPFQAEVHQGLGLTLSKKGVFEAPGPRNWDSVTNSERLRA</sequence>
<feature type="region of interest" description="Disordered" evidence="1">
    <location>
        <begin position="376"/>
        <end position="398"/>
    </location>
</feature>
<dbReference type="Proteomes" id="UP001174934">
    <property type="component" value="Unassembled WGS sequence"/>
</dbReference>
<dbReference type="EMBL" id="JAULSR010000004">
    <property type="protein sequence ID" value="KAK0621717.1"/>
    <property type="molecule type" value="Genomic_DNA"/>
</dbReference>
<feature type="domain" description="DAGKc" evidence="2">
    <location>
        <begin position="147"/>
        <end position="286"/>
    </location>
</feature>
<proteinExistence type="predicted"/>
<dbReference type="PANTHER" id="PTHR12358:SF31">
    <property type="entry name" value="ACYLGLYCEROL KINASE, MITOCHONDRIAL"/>
    <property type="match status" value="1"/>
</dbReference>
<dbReference type="Gene3D" id="2.60.200.40">
    <property type="match status" value="1"/>
</dbReference>
<dbReference type="InterPro" id="IPR050187">
    <property type="entry name" value="Lipid_Phosphate_FormReg"/>
</dbReference>
<keyword evidence="3" id="KW-0808">Transferase</keyword>
<dbReference type="InterPro" id="IPR016064">
    <property type="entry name" value="NAD/diacylglycerol_kinase_sf"/>
</dbReference>
<dbReference type="SUPFAM" id="SSF111331">
    <property type="entry name" value="NAD kinase/diacylglycerol kinase-like"/>
    <property type="match status" value="1"/>
</dbReference>
<gene>
    <name evidence="3" type="ORF">B0T17DRAFT_618129</name>
</gene>
<dbReference type="GO" id="GO:0016773">
    <property type="term" value="F:phosphotransferase activity, alcohol group as acceptor"/>
    <property type="evidence" value="ECO:0007669"/>
    <property type="project" value="UniProtKB-ARBA"/>
</dbReference>
<dbReference type="InterPro" id="IPR001206">
    <property type="entry name" value="Diacylglycerol_kinase_cat_dom"/>
</dbReference>
<dbReference type="GO" id="GO:0046512">
    <property type="term" value="P:sphingosine biosynthetic process"/>
    <property type="evidence" value="ECO:0007669"/>
    <property type="project" value="TreeGrafter"/>
</dbReference>
<dbReference type="Pfam" id="PF24321">
    <property type="entry name" value="DUF7493"/>
    <property type="match status" value="1"/>
</dbReference>